<dbReference type="eggNOG" id="COG3022">
    <property type="taxonomic scope" value="Bacteria"/>
</dbReference>
<accession>W1Q4F5</accession>
<comment type="caution">
    <text evidence="2">The sequence shown here is derived from an EMBL/GenBank/DDBJ whole genome shotgun (WGS) entry which is preliminary data.</text>
</comment>
<evidence type="ECO:0000313" key="2">
    <source>
        <dbReference type="EMBL" id="ESK66128.1"/>
    </source>
</evidence>
<dbReference type="Pfam" id="PF03883">
    <property type="entry name" value="H2O2_YaaD"/>
    <property type="match status" value="1"/>
</dbReference>
<evidence type="ECO:0000313" key="3">
    <source>
        <dbReference type="Proteomes" id="UP000019050"/>
    </source>
</evidence>
<dbReference type="GO" id="GO:0005829">
    <property type="term" value="C:cytosol"/>
    <property type="evidence" value="ECO:0007669"/>
    <property type="project" value="TreeGrafter"/>
</dbReference>
<dbReference type="PANTHER" id="PTHR30283:SF4">
    <property type="entry name" value="PEROXIDE STRESS RESISTANCE PROTEIN YAAA"/>
    <property type="match status" value="1"/>
</dbReference>
<comment type="similarity">
    <text evidence="1">Belongs to the UPF0246 family.</text>
</comment>
<sequence>MRRISMKFLIPSAKQMSGLSDGKLVELAPASQAVLAQLVDLSTEELAKFYDISDAQAVTEAERWQALAAGKVASYPAMDLYDGLMYRQFKPVLKSDKSRDFASQHVLIATSLYGLIAANALIAPHRLDFMKSLKVNGKSLKAYWKSQYDESISVNHDEVLVSLLSSEFEQVFSPTIRRRFLRIQFLEEAGGRFKRHSTISKKGRGQLLAYCIEHQVQTLEALQAAKFDGYSYRADLSSELDWVYVKK</sequence>
<evidence type="ECO:0000256" key="1">
    <source>
        <dbReference type="HAMAP-Rule" id="MF_00652"/>
    </source>
</evidence>
<dbReference type="GO" id="GO:0033194">
    <property type="term" value="P:response to hydroperoxide"/>
    <property type="evidence" value="ECO:0007669"/>
    <property type="project" value="TreeGrafter"/>
</dbReference>
<dbReference type="OrthoDB" id="9777133at2"/>
<gene>
    <name evidence="2" type="ORF">GCWU000182_000470</name>
</gene>
<organism evidence="2 3">
    <name type="scientific">Abiotrophia defectiva ATCC 49176</name>
    <dbReference type="NCBI Taxonomy" id="592010"/>
    <lineage>
        <taxon>Bacteria</taxon>
        <taxon>Bacillati</taxon>
        <taxon>Bacillota</taxon>
        <taxon>Bacilli</taxon>
        <taxon>Lactobacillales</taxon>
        <taxon>Aerococcaceae</taxon>
        <taxon>Abiotrophia</taxon>
    </lineage>
</organism>
<keyword evidence="3" id="KW-1185">Reference proteome</keyword>
<dbReference type="STRING" id="592010.GCWU000182_000470"/>
<dbReference type="NCBIfam" id="NF002543">
    <property type="entry name" value="PRK02101.1-4"/>
    <property type="match status" value="1"/>
</dbReference>
<dbReference type="EMBL" id="ACIN03000003">
    <property type="protein sequence ID" value="ESK66128.1"/>
    <property type="molecule type" value="Genomic_DNA"/>
</dbReference>
<dbReference type="PANTHER" id="PTHR30283">
    <property type="entry name" value="PEROXIDE STRESS RESPONSE PROTEIN YAAA"/>
    <property type="match status" value="1"/>
</dbReference>
<dbReference type="Proteomes" id="UP000019050">
    <property type="component" value="Unassembled WGS sequence"/>
</dbReference>
<dbReference type="HOGENOM" id="CLU_061989_2_1_9"/>
<protein>
    <recommendedName>
        <fullName evidence="1">UPF0246 protein GCWU000182_000470</fullName>
    </recommendedName>
</protein>
<name>W1Q4F5_ABIDE</name>
<reference evidence="2" key="1">
    <citation type="submission" date="2013-06" db="EMBL/GenBank/DDBJ databases">
        <authorList>
            <person name="Weinstock G."/>
            <person name="Sodergren E."/>
            <person name="Clifton S."/>
            <person name="Fulton L."/>
            <person name="Fulton B."/>
            <person name="Courtney L."/>
            <person name="Fronick C."/>
            <person name="Harrison M."/>
            <person name="Strong C."/>
            <person name="Farmer C."/>
            <person name="Delahaunty K."/>
            <person name="Markovic C."/>
            <person name="Hall O."/>
            <person name="Minx P."/>
            <person name="Tomlinson C."/>
            <person name="Mitreva M."/>
            <person name="Nelson J."/>
            <person name="Hou S."/>
            <person name="Wollam A."/>
            <person name="Pepin K.H."/>
            <person name="Johnson M."/>
            <person name="Bhonagiri V."/>
            <person name="Nash W.E."/>
            <person name="Warren W."/>
            <person name="Chinwalla A."/>
            <person name="Mardis E.R."/>
            <person name="Wilson R.K."/>
        </authorList>
    </citation>
    <scope>NUCLEOTIDE SEQUENCE [LARGE SCALE GENOMIC DNA]</scope>
    <source>
        <strain evidence="2">ATCC 49176</strain>
    </source>
</reference>
<dbReference type="HAMAP" id="MF_00652">
    <property type="entry name" value="UPF0246"/>
    <property type="match status" value="1"/>
</dbReference>
<dbReference type="AlphaFoldDB" id="W1Q4F5"/>
<dbReference type="InterPro" id="IPR005583">
    <property type="entry name" value="YaaA"/>
</dbReference>
<proteinExistence type="inferred from homology"/>